<sequence>MSTMNNQMTAGFNERATQAKAVSNGKTKAIISMMLALFGMVVTVTGLGLLVAPHGPAAVQGWTFLGMSGKLLKGLHILLGFGIVLPVIAHMVLNFKIFKGEFKQLFR</sequence>
<dbReference type="RefSeq" id="WP_165876225.1">
    <property type="nucleotide sequence ID" value="NZ_JAOQNU010000001.1"/>
</dbReference>
<comment type="caution">
    <text evidence="3">The sequence shown here is derived from an EMBL/GenBank/DDBJ whole genome shotgun (WGS) entry which is preliminary data.</text>
</comment>
<keyword evidence="1" id="KW-0472">Membrane</keyword>
<proteinExistence type="predicted"/>
<feature type="transmembrane region" description="Helical" evidence="1">
    <location>
        <begin position="29"/>
        <end position="51"/>
    </location>
</feature>
<feature type="domain" description="Flavinylation-associated cytochrome" evidence="2">
    <location>
        <begin position="30"/>
        <end position="95"/>
    </location>
</feature>
<evidence type="ECO:0000256" key="1">
    <source>
        <dbReference type="SAM" id="Phobius"/>
    </source>
</evidence>
<accession>A0A4V2SY80</accession>
<name>A0A4V2SY80_9FIRM</name>
<keyword evidence="1" id="KW-0812">Transmembrane</keyword>
<dbReference type="Proteomes" id="UP000294813">
    <property type="component" value="Unassembled WGS sequence"/>
</dbReference>
<evidence type="ECO:0000259" key="2">
    <source>
        <dbReference type="Pfam" id="PF14358"/>
    </source>
</evidence>
<dbReference type="EMBL" id="SLXT01000001">
    <property type="protein sequence ID" value="TCP68946.1"/>
    <property type="molecule type" value="Genomic_DNA"/>
</dbReference>
<organism evidence="3 4">
    <name type="scientific">Heliophilum fasciatum</name>
    <dbReference type="NCBI Taxonomy" id="35700"/>
    <lineage>
        <taxon>Bacteria</taxon>
        <taxon>Bacillati</taxon>
        <taxon>Bacillota</taxon>
        <taxon>Clostridia</taxon>
        <taxon>Eubacteriales</taxon>
        <taxon>Heliobacteriaceae</taxon>
        <taxon>Heliophilum</taxon>
    </lineage>
</organism>
<evidence type="ECO:0000313" key="4">
    <source>
        <dbReference type="Proteomes" id="UP000294813"/>
    </source>
</evidence>
<gene>
    <name evidence="3" type="ORF">EDD73_101112</name>
</gene>
<evidence type="ECO:0000313" key="3">
    <source>
        <dbReference type="EMBL" id="TCP68946.1"/>
    </source>
</evidence>
<reference evidence="3 4" key="1">
    <citation type="submission" date="2019-03" db="EMBL/GenBank/DDBJ databases">
        <title>Genomic Encyclopedia of Type Strains, Phase IV (KMG-IV): sequencing the most valuable type-strain genomes for metagenomic binning, comparative biology and taxonomic classification.</title>
        <authorList>
            <person name="Goeker M."/>
        </authorList>
    </citation>
    <scope>NUCLEOTIDE SEQUENCE [LARGE SCALE GENOMIC DNA]</scope>
    <source>
        <strain evidence="3 4">DSM 11170</strain>
    </source>
</reference>
<dbReference type="InterPro" id="IPR025517">
    <property type="entry name" value="DUF4405"/>
</dbReference>
<dbReference type="Pfam" id="PF14358">
    <property type="entry name" value="DUF4405"/>
    <property type="match status" value="1"/>
</dbReference>
<keyword evidence="1" id="KW-1133">Transmembrane helix</keyword>
<dbReference type="AlphaFoldDB" id="A0A4V2SY80"/>
<keyword evidence="4" id="KW-1185">Reference proteome</keyword>
<protein>
    <submittedName>
        <fullName evidence="3">Uncharacterized protein DUF4405</fullName>
    </submittedName>
</protein>
<feature type="transmembrane region" description="Helical" evidence="1">
    <location>
        <begin position="71"/>
        <end position="93"/>
    </location>
</feature>